<evidence type="ECO:0000256" key="3">
    <source>
        <dbReference type="ARBA" id="ARBA00022692"/>
    </source>
</evidence>
<evidence type="ECO:0000256" key="5">
    <source>
        <dbReference type="ARBA" id="ARBA00023136"/>
    </source>
</evidence>
<accession>A0AAN6RTE7</accession>
<comment type="caution">
    <text evidence="7">The sequence shown here is derived from an EMBL/GenBank/DDBJ whole genome shotgun (WGS) entry which is preliminary data.</text>
</comment>
<keyword evidence="4 6" id="KW-1133">Transmembrane helix</keyword>
<feature type="transmembrane region" description="Helical" evidence="6">
    <location>
        <begin position="32"/>
        <end position="55"/>
    </location>
</feature>
<proteinExistence type="inferred from homology"/>
<keyword evidence="5 6" id="KW-0472">Membrane</keyword>
<evidence type="ECO:0008006" key="9">
    <source>
        <dbReference type="Google" id="ProtNLM"/>
    </source>
</evidence>
<dbReference type="PROSITE" id="PS01309">
    <property type="entry name" value="UPF0057"/>
    <property type="match status" value="1"/>
</dbReference>
<evidence type="ECO:0000256" key="1">
    <source>
        <dbReference type="ARBA" id="ARBA00004370"/>
    </source>
</evidence>
<evidence type="ECO:0000256" key="2">
    <source>
        <dbReference type="ARBA" id="ARBA00009530"/>
    </source>
</evidence>
<evidence type="ECO:0000256" key="6">
    <source>
        <dbReference type="SAM" id="Phobius"/>
    </source>
</evidence>
<keyword evidence="8" id="KW-1185">Reference proteome</keyword>
<comment type="subcellular location">
    <subcellularLocation>
        <location evidence="1">Membrane</location>
    </subcellularLocation>
</comment>
<organism evidence="7 8">
    <name type="scientific">Staphylotrichum tortipilum</name>
    <dbReference type="NCBI Taxonomy" id="2831512"/>
    <lineage>
        <taxon>Eukaryota</taxon>
        <taxon>Fungi</taxon>
        <taxon>Dikarya</taxon>
        <taxon>Ascomycota</taxon>
        <taxon>Pezizomycotina</taxon>
        <taxon>Sordariomycetes</taxon>
        <taxon>Sordariomycetidae</taxon>
        <taxon>Sordariales</taxon>
        <taxon>Chaetomiaceae</taxon>
        <taxon>Staphylotrichum</taxon>
    </lineage>
</organism>
<dbReference type="PANTHER" id="PTHR21659">
    <property type="entry name" value="HYDROPHOBIC PROTEIN RCI2 LOW TEMPERATURE AND SALT RESPONSIVE PROTEIN LTI6 -RELATED"/>
    <property type="match status" value="1"/>
</dbReference>
<gene>
    <name evidence="7" type="ORF">C8A05DRAFT_34866</name>
</gene>
<reference evidence="7" key="1">
    <citation type="journal article" date="2023" name="Mol. Phylogenet. Evol.">
        <title>Genome-scale phylogeny and comparative genomics of the fungal order Sordariales.</title>
        <authorList>
            <person name="Hensen N."/>
            <person name="Bonometti L."/>
            <person name="Westerberg I."/>
            <person name="Brannstrom I.O."/>
            <person name="Guillou S."/>
            <person name="Cros-Aarteil S."/>
            <person name="Calhoun S."/>
            <person name="Haridas S."/>
            <person name="Kuo A."/>
            <person name="Mondo S."/>
            <person name="Pangilinan J."/>
            <person name="Riley R."/>
            <person name="LaButti K."/>
            <person name="Andreopoulos B."/>
            <person name="Lipzen A."/>
            <person name="Chen C."/>
            <person name="Yan M."/>
            <person name="Daum C."/>
            <person name="Ng V."/>
            <person name="Clum A."/>
            <person name="Steindorff A."/>
            <person name="Ohm R.A."/>
            <person name="Martin F."/>
            <person name="Silar P."/>
            <person name="Natvig D.O."/>
            <person name="Lalanne C."/>
            <person name="Gautier V."/>
            <person name="Ament-Velasquez S.L."/>
            <person name="Kruys A."/>
            <person name="Hutchinson M.I."/>
            <person name="Powell A.J."/>
            <person name="Barry K."/>
            <person name="Miller A.N."/>
            <person name="Grigoriev I.V."/>
            <person name="Debuchy R."/>
            <person name="Gladieux P."/>
            <person name="Hiltunen Thoren M."/>
            <person name="Johannesson H."/>
        </authorList>
    </citation>
    <scope>NUCLEOTIDE SEQUENCE</scope>
    <source>
        <strain evidence="7">CBS 103.79</strain>
    </source>
</reference>
<protein>
    <recommendedName>
        <fullName evidence="9">Plasma membrane proteolipid 3</fullName>
    </recommendedName>
</protein>
<dbReference type="Proteomes" id="UP001303889">
    <property type="component" value="Unassembled WGS sequence"/>
</dbReference>
<dbReference type="EMBL" id="MU855578">
    <property type="protein sequence ID" value="KAK3901461.1"/>
    <property type="molecule type" value="Genomic_DNA"/>
</dbReference>
<reference evidence="7" key="2">
    <citation type="submission" date="2023-05" db="EMBL/GenBank/DDBJ databases">
        <authorList>
            <consortium name="Lawrence Berkeley National Laboratory"/>
            <person name="Steindorff A."/>
            <person name="Hensen N."/>
            <person name="Bonometti L."/>
            <person name="Westerberg I."/>
            <person name="Brannstrom I.O."/>
            <person name="Guillou S."/>
            <person name="Cros-Aarteil S."/>
            <person name="Calhoun S."/>
            <person name="Haridas S."/>
            <person name="Kuo A."/>
            <person name="Mondo S."/>
            <person name="Pangilinan J."/>
            <person name="Riley R."/>
            <person name="Labutti K."/>
            <person name="Andreopoulos B."/>
            <person name="Lipzen A."/>
            <person name="Chen C."/>
            <person name="Yanf M."/>
            <person name="Daum C."/>
            <person name="Ng V."/>
            <person name="Clum A."/>
            <person name="Ohm R."/>
            <person name="Martin F."/>
            <person name="Silar P."/>
            <person name="Natvig D."/>
            <person name="Lalanne C."/>
            <person name="Gautier V."/>
            <person name="Ament-Velasquez S.L."/>
            <person name="Kruys A."/>
            <person name="Hutchinson M.I."/>
            <person name="Powell A.J."/>
            <person name="Barry K."/>
            <person name="Miller A.N."/>
            <person name="Grigoriev I.V."/>
            <person name="Debuchy R."/>
            <person name="Gladieux P."/>
            <person name="Thoren M.H."/>
            <person name="Johannesson H."/>
        </authorList>
    </citation>
    <scope>NUCLEOTIDE SEQUENCE</scope>
    <source>
        <strain evidence="7">CBS 103.79</strain>
    </source>
</reference>
<dbReference type="InterPro" id="IPR000612">
    <property type="entry name" value="PMP3"/>
</dbReference>
<dbReference type="AlphaFoldDB" id="A0AAN6RTE7"/>
<dbReference type="PANTHER" id="PTHR21659:SF116">
    <property type="entry name" value="PLASMA MEMBRANE PROTEOLIPID 3"/>
    <property type="match status" value="1"/>
</dbReference>
<sequence>MPLTASDICKIILAIILPPLGVFLERGCGADLLINILLTILGYIPGIIHALYIILKY</sequence>
<dbReference type="GO" id="GO:0016020">
    <property type="term" value="C:membrane"/>
    <property type="evidence" value="ECO:0007669"/>
    <property type="project" value="UniProtKB-SubCell"/>
</dbReference>
<keyword evidence="3 6" id="KW-0812">Transmembrane</keyword>
<dbReference type="Pfam" id="PF01679">
    <property type="entry name" value="Pmp3"/>
    <property type="match status" value="1"/>
</dbReference>
<name>A0AAN6RTE7_9PEZI</name>
<evidence type="ECO:0000313" key="7">
    <source>
        <dbReference type="EMBL" id="KAK3901461.1"/>
    </source>
</evidence>
<evidence type="ECO:0000313" key="8">
    <source>
        <dbReference type="Proteomes" id="UP001303889"/>
    </source>
</evidence>
<comment type="similarity">
    <text evidence="2">Belongs to the UPF0057 (PMP3) family.</text>
</comment>
<evidence type="ECO:0000256" key="4">
    <source>
        <dbReference type="ARBA" id="ARBA00022989"/>
    </source>
</evidence>